<feature type="transmembrane region" description="Helical" evidence="1">
    <location>
        <begin position="538"/>
        <end position="557"/>
    </location>
</feature>
<dbReference type="KEGG" id="aaut:ACETAC_00350"/>
<feature type="transmembrane region" description="Helical" evidence="1">
    <location>
        <begin position="563"/>
        <end position="583"/>
    </location>
</feature>
<proteinExistence type="predicted"/>
<feature type="transmembrane region" description="Helical" evidence="1">
    <location>
        <begin position="470"/>
        <end position="488"/>
    </location>
</feature>
<feature type="transmembrane region" description="Helical" evidence="1">
    <location>
        <begin position="416"/>
        <end position="437"/>
    </location>
</feature>
<evidence type="ECO:0000313" key="3">
    <source>
        <dbReference type="EMBL" id="QSZ27423.1"/>
    </source>
</evidence>
<feature type="transmembrane region" description="Helical" evidence="1">
    <location>
        <begin position="683"/>
        <end position="700"/>
    </location>
</feature>
<dbReference type="Gene3D" id="3.40.720.10">
    <property type="entry name" value="Alkaline Phosphatase, subunit A"/>
    <property type="match status" value="1"/>
</dbReference>
<reference evidence="3" key="1">
    <citation type="submission" date="2020-08" db="EMBL/GenBank/DDBJ databases">
        <title>Genomic insights into the carbon and energy metabolism of the first obligate autotrophic acetogenic bacterium Aceticella autotrophica gen. nov., sp. nov.</title>
        <authorList>
            <person name="Toshchakov S.V."/>
            <person name="Elcheninov A.G."/>
            <person name="Kublanov I.V."/>
            <person name="Frolov E.N."/>
            <person name="Lebedinsky A.V."/>
        </authorList>
    </citation>
    <scope>NUCLEOTIDE SEQUENCE</scope>
    <source>
        <strain evidence="3">3443-3Ac</strain>
    </source>
</reference>
<dbReference type="AlphaFoldDB" id="A0A975AVZ6"/>
<feature type="transmembrane region" description="Helical" evidence="1">
    <location>
        <begin position="392"/>
        <end position="409"/>
    </location>
</feature>
<keyword evidence="1" id="KW-1133">Transmembrane helix</keyword>
<feature type="signal peptide" evidence="2">
    <location>
        <begin position="1"/>
        <end position="28"/>
    </location>
</feature>
<accession>A0A975AVZ6</accession>
<feature type="transmembrane region" description="Helical" evidence="1">
    <location>
        <begin position="706"/>
        <end position="724"/>
    </location>
</feature>
<feature type="chain" id="PRO_5037792023" description="Phosphoglyceromutase" evidence="2">
    <location>
        <begin position="29"/>
        <end position="730"/>
    </location>
</feature>
<keyword evidence="4" id="KW-1185">Reference proteome</keyword>
<keyword evidence="1" id="KW-0472">Membrane</keyword>
<dbReference type="SUPFAM" id="SSF53649">
    <property type="entry name" value="Alkaline phosphatase-like"/>
    <property type="match status" value="1"/>
</dbReference>
<name>A0A975AVZ6_9THEO</name>
<feature type="transmembrane region" description="Helical" evidence="1">
    <location>
        <begin position="590"/>
        <end position="611"/>
    </location>
</feature>
<evidence type="ECO:0008006" key="5">
    <source>
        <dbReference type="Google" id="ProtNLM"/>
    </source>
</evidence>
<feature type="transmembrane region" description="Helical" evidence="1">
    <location>
        <begin position="508"/>
        <end position="531"/>
    </location>
</feature>
<dbReference type="EMBL" id="CP060096">
    <property type="protein sequence ID" value="QSZ27423.1"/>
    <property type="molecule type" value="Genomic_DNA"/>
</dbReference>
<sequence length="730" mass="81149">MCLALKKLIISFLMLVIFFSLSSNSAYSASIPQNNKKAVLVIIDRVNLNDYLKNNAKNIQKLINDGAIGLMNTQTANDYIQSSAYLTIGTGTRASTSGDFSSISLNSFENYLYGNAESLYRLNTGLTPGNNDILNIGISKLIEASKKENYQITPGLLGQILKENNIPVYVFGNADSKDENGTVYKRYAALIAMDKNGVSHGDVSGDILKKDNNSPFFIKTDYDKLYENYKKIEKSGGLFIFDTGDTSRVNDFSRYTSSDVTSRLKKNAIIDADNFIGNIVKSLDLSKDILIIATPFPSRNDITSNNLITPLIIDGPNYHGLTISKTTKREGIIVNTDIAPTILSYFNLKLPVEMLGHPISSINSSNKLNYLNNLDTTIVSTHNARPIVLKSYVIFLIIVLILYLTMFFLKIEILRFIKPIILGIMSVPLILLILPLFGTQSIYVDFILIISITIAFVSLLKISVKNELDIFMIISLLTSFAIALDIFTGSHLMKDSILGYDAIAGARFYGIGNEYMGVLIGSTIMGIMTLIQKYDSKYVKVLSIAVFIAVFMLMILPGYGAKIGGFITGFMAFGVTILMMLGVKINHKNLTLLFISMTVLLFLMFIASMFIGTETHMAQTAIIVKYGGIQSLFDIFNRKLNMELTLIRYTIWSWVLIISIISLFIFSYKPTGILKNIFKKYEYIYYGFFGSTIGMLFALAFNDAGIVAAATLSIYAIPPILILLQNEMYK</sequence>
<keyword evidence="1" id="KW-0812">Transmembrane</keyword>
<protein>
    <recommendedName>
        <fullName evidence="5">Phosphoglyceromutase</fullName>
    </recommendedName>
</protein>
<evidence type="ECO:0000256" key="2">
    <source>
        <dbReference type="SAM" id="SignalP"/>
    </source>
</evidence>
<evidence type="ECO:0000313" key="4">
    <source>
        <dbReference type="Proteomes" id="UP000671913"/>
    </source>
</evidence>
<gene>
    <name evidence="3" type="ORF">ACETAC_00350</name>
</gene>
<keyword evidence="2" id="KW-0732">Signal</keyword>
<feature type="transmembrane region" description="Helical" evidence="1">
    <location>
        <begin position="651"/>
        <end position="671"/>
    </location>
</feature>
<dbReference type="Proteomes" id="UP000671913">
    <property type="component" value="Chromosome"/>
</dbReference>
<organism evidence="3 4">
    <name type="scientific">Aceticella autotrophica</name>
    <dbReference type="NCBI Taxonomy" id="2755338"/>
    <lineage>
        <taxon>Bacteria</taxon>
        <taxon>Bacillati</taxon>
        <taxon>Bacillota</taxon>
        <taxon>Clostridia</taxon>
        <taxon>Thermoanaerobacterales</taxon>
        <taxon>Thermoanaerobacteraceae</taxon>
        <taxon>Aceticella</taxon>
    </lineage>
</organism>
<evidence type="ECO:0000256" key="1">
    <source>
        <dbReference type="SAM" id="Phobius"/>
    </source>
</evidence>
<dbReference type="InterPro" id="IPR017850">
    <property type="entry name" value="Alkaline_phosphatase_core_sf"/>
</dbReference>
<feature type="transmembrane region" description="Helical" evidence="1">
    <location>
        <begin position="443"/>
        <end position="463"/>
    </location>
</feature>